<dbReference type="AlphaFoldDB" id="A0A7M2JBQ3"/>
<dbReference type="InterPro" id="IPR010546">
    <property type="entry name" value="DUF1120"/>
</dbReference>
<evidence type="ECO:0000256" key="1">
    <source>
        <dbReference type="SAM" id="SignalP"/>
    </source>
</evidence>
<reference evidence="2 3" key="1">
    <citation type="submission" date="2020-10" db="EMBL/GenBank/DDBJ databases">
        <title>Complete genome sequence of a novel Pseudomonas fluorescens strain isolated from the flower of kumarahou (Pomaderris kumeraho).</title>
        <authorList>
            <person name="Summers M.C."/>
            <person name="Nowak V."/>
            <person name="Fairhurst M.J."/>
            <person name="Owen J.G."/>
            <person name="Gerth M.L."/>
            <person name="Patrick W.M."/>
        </authorList>
    </citation>
    <scope>NUCLEOTIDE SEQUENCE [LARGE SCALE GENOMIC DNA]</scope>
    <source>
        <strain evidence="2 3">KF1</strain>
    </source>
</reference>
<accession>A0A7M2JBQ3</accession>
<feature type="signal peptide" evidence="1">
    <location>
        <begin position="1"/>
        <end position="22"/>
    </location>
</feature>
<gene>
    <name evidence="2" type="ORF">IM720_06415</name>
</gene>
<dbReference type="Pfam" id="PF06551">
    <property type="entry name" value="DUF1120"/>
    <property type="match status" value="1"/>
</dbReference>
<dbReference type="PROSITE" id="PS51257">
    <property type="entry name" value="PROKAR_LIPOPROTEIN"/>
    <property type="match status" value="1"/>
</dbReference>
<proteinExistence type="predicted"/>
<keyword evidence="1" id="KW-0732">Signal</keyword>
<evidence type="ECO:0000313" key="2">
    <source>
        <dbReference type="EMBL" id="QOU06344.1"/>
    </source>
</evidence>
<dbReference type="Proteomes" id="UP000593833">
    <property type="component" value="Chromosome"/>
</dbReference>
<sequence length="207" mass="21304">MDRFTSGLVASLLIACAPATFAASSTSLSVGGTITPSSCTPTLSSGGIVDHGKLTVKDLNPEQPTRLPTGELLLEVNCEAATFFTLTTVDNRAGTSAIHPASHGLGTINDDQMLGSAAFSVFDAVADTQPVHAIMSSNGGSSWRISSYLGHAGITAFAAPADLYTPIAIKVLNARLSAFTTLVPAKDLPLVDEVPIDGSATLQVKYL</sequence>
<name>A0A7M2JBQ3_PSEFL</name>
<dbReference type="EMBL" id="CP063233">
    <property type="protein sequence ID" value="QOU06344.1"/>
    <property type="molecule type" value="Genomic_DNA"/>
</dbReference>
<feature type="chain" id="PRO_5031521119" evidence="1">
    <location>
        <begin position="23"/>
        <end position="207"/>
    </location>
</feature>
<protein>
    <submittedName>
        <fullName evidence="2">DUF1120 domain-containing protein</fullName>
    </submittedName>
</protein>
<organism evidence="2 3">
    <name type="scientific">Pseudomonas fluorescens</name>
    <dbReference type="NCBI Taxonomy" id="294"/>
    <lineage>
        <taxon>Bacteria</taxon>
        <taxon>Pseudomonadati</taxon>
        <taxon>Pseudomonadota</taxon>
        <taxon>Gammaproteobacteria</taxon>
        <taxon>Pseudomonadales</taxon>
        <taxon>Pseudomonadaceae</taxon>
        <taxon>Pseudomonas</taxon>
    </lineage>
</organism>
<evidence type="ECO:0000313" key="3">
    <source>
        <dbReference type="Proteomes" id="UP000593833"/>
    </source>
</evidence>
<dbReference type="RefSeq" id="WP_024073582.1">
    <property type="nucleotide sequence ID" value="NZ_CP063233.1"/>
</dbReference>